<dbReference type="OrthoDB" id="7068689at2"/>
<evidence type="ECO:0000313" key="2">
    <source>
        <dbReference type="EMBL" id="ORE86931.1"/>
    </source>
</evidence>
<dbReference type="EMBL" id="AQQV01000002">
    <property type="protein sequence ID" value="ORE86931.1"/>
    <property type="molecule type" value="Genomic_DNA"/>
</dbReference>
<sequence length="64" mass="7765">MSKVTNLRQFRKRKARLLKDERAAENRVRFGRARAQREQDETTRQRDEDKLDQHRREPPSADSE</sequence>
<accession>A0A1Y1SDC4</accession>
<gene>
    <name evidence="2" type="ORF">ATO7_07827</name>
</gene>
<organism evidence="2 3">
    <name type="scientific">Oceanococcus atlanticus</name>
    <dbReference type="NCBI Taxonomy" id="1317117"/>
    <lineage>
        <taxon>Bacteria</taxon>
        <taxon>Pseudomonadati</taxon>
        <taxon>Pseudomonadota</taxon>
        <taxon>Gammaproteobacteria</taxon>
        <taxon>Chromatiales</taxon>
        <taxon>Oceanococcaceae</taxon>
        <taxon>Oceanococcus</taxon>
    </lineage>
</organism>
<protein>
    <submittedName>
        <fullName evidence="2">Uncharacterized protein</fullName>
    </submittedName>
</protein>
<name>A0A1Y1SDC4_9GAMM</name>
<dbReference type="InterPro" id="IPR025227">
    <property type="entry name" value="DUF4169"/>
</dbReference>
<comment type="caution">
    <text evidence="2">The sequence shown here is derived from an EMBL/GenBank/DDBJ whole genome shotgun (WGS) entry which is preliminary data.</text>
</comment>
<feature type="compositionally biased region" description="Basic and acidic residues" evidence="1">
    <location>
        <begin position="18"/>
        <end position="28"/>
    </location>
</feature>
<dbReference type="AlphaFoldDB" id="A0A1Y1SDC4"/>
<dbReference type="Proteomes" id="UP000192342">
    <property type="component" value="Unassembled WGS sequence"/>
</dbReference>
<keyword evidence="3" id="KW-1185">Reference proteome</keyword>
<feature type="compositionally biased region" description="Basic and acidic residues" evidence="1">
    <location>
        <begin position="35"/>
        <end position="64"/>
    </location>
</feature>
<proteinExistence type="predicted"/>
<dbReference type="Pfam" id="PF13770">
    <property type="entry name" value="DUF4169"/>
    <property type="match status" value="1"/>
</dbReference>
<reference evidence="2 3" key="1">
    <citation type="submission" date="2013-04" db="EMBL/GenBank/DDBJ databases">
        <title>Oceanococcus atlanticus 22II-S10r2 Genome Sequencing.</title>
        <authorList>
            <person name="Lai Q."/>
            <person name="Li G."/>
            <person name="Shao Z."/>
        </authorList>
    </citation>
    <scope>NUCLEOTIDE SEQUENCE [LARGE SCALE GENOMIC DNA]</scope>
    <source>
        <strain evidence="2 3">22II-S10r2</strain>
    </source>
</reference>
<evidence type="ECO:0000256" key="1">
    <source>
        <dbReference type="SAM" id="MobiDB-lite"/>
    </source>
</evidence>
<dbReference type="RefSeq" id="WP_083561147.1">
    <property type="nucleotide sequence ID" value="NZ_AQQV01000002.1"/>
</dbReference>
<feature type="region of interest" description="Disordered" evidence="1">
    <location>
        <begin position="18"/>
        <end position="64"/>
    </location>
</feature>
<evidence type="ECO:0000313" key="3">
    <source>
        <dbReference type="Proteomes" id="UP000192342"/>
    </source>
</evidence>